<evidence type="ECO:0000313" key="3">
    <source>
        <dbReference type="EMBL" id="EMF15898.1"/>
    </source>
</evidence>
<dbReference type="STRING" id="692275.M3CQF2"/>
<dbReference type="eggNOG" id="ENOG502SHWY">
    <property type="taxonomic scope" value="Eukaryota"/>
</dbReference>
<dbReference type="SUPFAM" id="SSF52540">
    <property type="entry name" value="P-loop containing nucleoside triphosphate hydrolases"/>
    <property type="match status" value="1"/>
</dbReference>
<gene>
    <name evidence="3" type="ORF">SEPMUDRAFT_9096</name>
</gene>
<keyword evidence="4" id="KW-1185">Reference proteome</keyword>
<reference evidence="3 4" key="1">
    <citation type="journal article" date="2012" name="PLoS Pathog.">
        <title>Diverse lifestyles and strategies of plant pathogenesis encoded in the genomes of eighteen Dothideomycetes fungi.</title>
        <authorList>
            <person name="Ohm R.A."/>
            <person name="Feau N."/>
            <person name="Henrissat B."/>
            <person name="Schoch C.L."/>
            <person name="Horwitz B.A."/>
            <person name="Barry K.W."/>
            <person name="Condon B.J."/>
            <person name="Copeland A.C."/>
            <person name="Dhillon B."/>
            <person name="Glaser F."/>
            <person name="Hesse C.N."/>
            <person name="Kosti I."/>
            <person name="LaButti K."/>
            <person name="Lindquist E.A."/>
            <person name="Lucas S."/>
            <person name="Salamov A.A."/>
            <person name="Bradshaw R.E."/>
            <person name="Ciuffetti L."/>
            <person name="Hamelin R.C."/>
            <person name="Kema G.H.J."/>
            <person name="Lawrence C."/>
            <person name="Scott J.A."/>
            <person name="Spatafora J.W."/>
            <person name="Turgeon B.G."/>
            <person name="de Wit P.J.G.M."/>
            <person name="Zhong S."/>
            <person name="Goodwin S.B."/>
            <person name="Grigoriev I.V."/>
        </authorList>
    </citation>
    <scope>NUCLEOTIDE SEQUENCE [LARGE SCALE GENOMIC DNA]</scope>
    <source>
        <strain evidence="3 4">SO2202</strain>
    </source>
</reference>
<sequence>EVECAAQLLRLLDFPGMTSRKDTVAAANVKTFPWVFQPNTKADNCADVSHWLLRGDRFYWVTGKAGSGKSTLMNFLLTSPETEAALSKWAGNAGVVLVSYFFWNSGKPLQKSILGLLRASVYQILENDRSMARIVERVLFESRCSSTGCPPFRETVLSESKLCEVLLALLDHGKSQSSSYCFFIDALGECEGDRTVLLSLLEKLVERPHVKVCASSTPWPSLRRFFRLSATLTLENFTSADLLLYAGERMRQQLARTKQAIAESNVEKLASEIVARSNGIFLWVVLVTCEMNEGLARGDSIDVLLRRLDASPPEIRDLLPVILDR</sequence>
<dbReference type="PANTHER" id="PTHR10039">
    <property type="entry name" value="AMELOGENIN"/>
    <property type="match status" value="1"/>
</dbReference>
<dbReference type="Proteomes" id="UP000016931">
    <property type="component" value="Unassembled WGS sequence"/>
</dbReference>
<dbReference type="GeneID" id="27907681"/>
<protein>
    <recommendedName>
        <fullName evidence="2">Nephrocystin 3-like N-terminal domain-containing protein</fullName>
    </recommendedName>
</protein>
<dbReference type="Gene3D" id="3.40.50.300">
    <property type="entry name" value="P-loop containing nucleotide triphosphate hydrolases"/>
    <property type="match status" value="1"/>
</dbReference>
<dbReference type="HOGENOM" id="CLU_002341_7_1_1"/>
<evidence type="ECO:0000259" key="2">
    <source>
        <dbReference type="Pfam" id="PF24883"/>
    </source>
</evidence>
<keyword evidence="1" id="KW-0677">Repeat</keyword>
<proteinExistence type="predicted"/>
<dbReference type="PANTHER" id="PTHR10039:SF5">
    <property type="entry name" value="NACHT DOMAIN-CONTAINING PROTEIN"/>
    <property type="match status" value="1"/>
</dbReference>
<dbReference type="EMBL" id="KB456261">
    <property type="protein sequence ID" value="EMF15898.1"/>
    <property type="molecule type" value="Genomic_DNA"/>
</dbReference>
<feature type="domain" description="Nephrocystin 3-like N-terminal" evidence="2">
    <location>
        <begin position="47"/>
        <end position="216"/>
    </location>
</feature>
<dbReference type="AlphaFoldDB" id="M3CQF2"/>
<name>M3CQF2_SPHMS</name>
<dbReference type="OMA" id="GQGIFHI"/>
<feature type="non-terminal residue" evidence="3">
    <location>
        <position position="1"/>
    </location>
</feature>
<dbReference type="RefSeq" id="XP_016764019.1">
    <property type="nucleotide sequence ID" value="XM_016910544.1"/>
</dbReference>
<evidence type="ECO:0000256" key="1">
    <source>
        <dbReference type="ARBA" id="ARBA00022737"/>
    </source>
</evidence>
<feature type="non-terminal residue" evidence="3">
    <location>
        <position position="325"/>
    </location>
</feature>
<dbReference type="OrthoDB" id="443402at2759"/>
<dbReference type="InterPro" id="IPR056884">
    <property type="entry name" value="NPHP3-like_N"/>
</dbReference>
<dbReference type="InterPro" id="IPR027417">
    <property type="entry name" value="P-loop_NTPase"/>
</dbReference>
<dbReference type="Pfam" id="PF24883">
    <property type="entry name" value="NPHP3_N"/>
    <property type="match status" value="1"/>
</dbReference>
<organism evidence="3 4">
    <name type="scientific">Sphaerulina musiva (strain SO2202)</name>
    <name type="common">Poplar stem canker fungus</name>
    <name type="synonym">Septoria musiva</name>
    <dbReference type="NCBI Taxonomy" id="692275"/>
    <lineage>
        <taxon>Eukaryota</taxon>
        <taxon>Fungi</taxon>
        <taxon>Dikarya</taxon>
        <taxon>Ascomycota</taxon>
        <taxon>Pezizomycotina</taxon>
        <taxon>Dothideomycetes</taxon>
        <taxon>Dothideomycetidae</taxon>
        <taxon>Mycosphaerellales</taxon>
        <taxon>Mycosphaerellaceae</taxon>
        <taxon>Sphaerulina</taxon>
    </lineage>
</organism>
<evidence type="ECO:0000313" key="4">
    <source>
        <dbReference type="Proteomes" id="UP000016931"/>
    </source>
</evidence>
<accession>M3CQF2</accession>